<evidence type="ECO:0000256" key="1">
    <source>
        <dbReference type="SAM" id="Phobius"/>
    </source>
</evidence>
<dbReference type="Proteomes" id="UP000032180">
    <property type="component" value="Chromosome 11"/>
</dbReference>
<reference evidence="3" key="2">
    <citation type="submission" date="2013-12" db="EMBL/GenBank/DDBJ databases">
        <authorList>
            <person name="Yu Y."/>
            <person name="Lee S."/>
            <person name="de Baynast K."/>
            <person name="Wissotski M."/>
            <person name="Liu L."/>
            <person name="Talag J."/>
            <person name="Goicoechea J."/>
            <person name="Angelova A."/>
            <person name="Jetty R."/>
            <person name="Kudrna D."/>
            <person name="Golser W."/>
            <person name="Rivera L."/>
            <person name="Zhang J."/>
            <person name="Wing R."/>
        </authorList>
    </citation>
    <scope>NUCLEOTIDE SEQUENCE</scope>
</reference>
<evidence type="ECO:0000313" key="3">
    <source>
        <dbReference type="Proteomes" id="UP000032180"/>
    </source>
</evidence>
<keyword evidence="1" id="KW-0812">Transmembrane</keyword>
<feature type="transmembrane region" description="Helical" evidence="1">
    <location>
        <begin position="46"/>
        <end position="64"/>
    </location>
</feature>
<protein>
    <submittedName>
        <fullName evidence="2">Uncharacterized protein</fullName>
    </submittedName>
</protein>
<dbReference type="AlphaFoldDB" id="A0A0D9XPB1"/>
<accession>A0A0D9XPB1</accession>
<organism evidence="2 3">
    <name type="scientific">Leersia perrieri</name>
    <dbReference type="NCBI Taxonomy" id="77586"/>
    <lineage>
        <taxon>Eukaryota</taxon>
        <taxon>Viridiplantae</taxon>
        <taxon>Streptophyta</taxon>
        <taxon>Embryophyta</taxon>
        <taxon>Tracheophyta</taxon>
        <taxon>Spermatophyta</taxon>
        <taxon>Magnoliopsida</taxon>
        <taxon>Liliopsida</taxon>
        <taxon>Poales</taxon>
        <taxon>Poaceae</taxon>
        <taxon>BOP clade</taxon>
        <taxon>Oryzoideae</taxon>
        <taxon>Oryzeae</taxon>
        <taxon>Oryzinae</taxon>
        <taxon>Leersia</taxon>
    </lineage>
</organism>
<reference evidence="2" key="3">
    <citation type="submission" date="2015-04" db="UniProtKB">
        <authorList>
            <consortium name="EnsemblPlants"/>
        </authorList>
    </citation>
    <scope>IDENTIFICATION</scope>
</reference>
<evidence type="ECO:0000313" key="2">
    <source>
        <dbReference type="EnsemblPlants" id="LPERR11G03320.1"/>
    </source>
</evidence>
<sequence>MNIHIYIQIKNVGLATKHTSNKNVVTAIMIANTLTKVKIERDPESFWILYITIIMYLLIVFGSMG</sequence>
<keyword evidence="1" id="KW-1133">Transmembrane helix</keyword>
<keyword evidence="3" id="KW-1185">Reference proteome</keyword>
<dbReference type="Gramene" id="LPERR11G03320.1">
    <property type="protein sequence ID" value="LPERR11G03320.1"/>
    <property type="gene ID" value="LPERR11G03320"/>
</dbReference>
<name>A0A0D9XPB1_9ORYZ</name>
<keyword evidence="1" id="KW-0472">Membrane</keyword>
<reference evidence="2 3" key="1">
    <citation type="submission" date="2012-08" db="EMBL/GenBank/DDBJ databases">
        <title>Oryza genome evolution.</title>
        <authorList>
            <person name="Wing R.A."/>
        </authorList>
    </citation>
    <scope>NUCLEOTIDE SEQUENCE</scope>
</reference>
<proteinExistence type="predicted"/>
<dbReference type="HOGENOM" id="CLU_2852880_0_0_1"/>
<dbReference type="EnsemblPlants" id="LPERR11G03320.1">
    <property type="protein sequence ID" value="LPERR11G03320.1"/>
    <property type="gene ID" value="LPERR11G03320"/>
</dbReference>